<comment type="caution">
    <text evidence="1">The sequence shown here is derived from an EMBL/GenBank/DDBJ whole genome shotgun (WGS) entry which is preliminary data.</text>
</comment>
<feature type="non-terminal residue" evidence="1">
    <location>
        <position position="1"/>
    </location>
</feature>
<sequence length="169" mass="19856">AKRGELIQNSLSSSCPGSVLEEFSFSDLADLNVPVEQRYKFRVPSYARKVGEKLHLKPSIIERVESTSIVAKEERRFPMYFYSQYCTQNIIEITIPEGYKIERIPDDIDLILPFGSYGVKYSIEEDLIKYERYYKFNTFEIFKEEYSSFKGFVERIAQEDAQEIILIQK</sequence>
<proteinExistence type="predicted"/>
<dbReference type="EMBL" id="BARV01008290">
    <property type="protein sequence ID" value="GAI17806.1"/>
    <property type="molecule type" value="Genomic_DNA"/>
</dbReference>
<evidence type="ECO:0008006" key="2">
    <source>
        <dbReference type="Google" id="ProtNLM"/>
    </source>
</evidence>
<accession>X1MI99</accession>
<dbReference type="AlphaFoldDB" id="X1MI99"/>
<reference evidence="1" key="1">
    <citation type="journal article" date="2014" name="Front. Microbiol.">
        <title>High frequency of phylogenetically diverse reductive dehalogenase-homologous genes in deep subseafloor sedimentary metagenomes.</title>
        <authorList>
            <person name="Kawai M."/>
            <person name="Futagami T."/>
            <person name="Toyoda A."/>
            <person name="Takaki Y."/>
            <person name="Nishi S."/>
            <person name="Hori S."/>
            <person name="Arai W."/>
            <person name="Tsubouchi T."/>
            <person name="Morono Y."/>
            <person name="Uchiyama I."/>
            <person name="Ito T."/>
            <person name="Fujiyama A."/>
            <person name="Inagaki F."/>
            <person name="Takami H."/>
        </authorList>
    </citation>
    <scope>NUCLEOTIDE SEQUENCE</scope>
    <source>
        <strain evidence="1">Expedition CK06-06</strain>
    </source>
</reference>
<protein>
    <recommendedName>
        <fullName evidence="2">DUF3858 domain-containing protein</fullName>
    </recommendedName>
</protein>
<name>X1MI99_9ZZZZ</name>
<gene>
    <name evidence="1" type="ORF">S06H3_16715</name>
</gene>
<dbReference type="Gene3D" id="2.60.120.1130">
    <property type="match status" value="1"/>
</dbReference>
<evidence type="ECO:0000313" key="1">
    <source>
        <dbReference type="EMBL" id="GAI17806.1"/>
    </source>
</evidence>
<organism evidence="1">
    <name type="scientific">marine sediment metagenome</name>
    <dbReference type="NCBI Taxonomy" id="412755"/>
    <lineage>
        <taxon>unclassified sequences</taxon>
        <taxon>metagenomes</taxon>
        <taxon>ecological metagenomes</taxon>
    </lineage>
</organism>